<gene>
    <name evidence="2" type="ORF">V5O48_015375</name>
</gene>
<accession>A0ABR3EV01</accession>
<name>A0ABR3EV01_9AGAR</name>
<feature type="compositionally biased region" description="Polar residues" evidence="1">
    <location>
        <begin position="49"/>
        <end position="58"/>
    </location>
</feature>
<comment type="caution">
    <text evidence="2">The sequence shown here is derived from an EMBL/GenBank/DDBJ whole genome shotgun (WGS) entry which is preliminary data.</text>
</comment>
<dbReference type="Proteomes" id="UP001465976">
    <property type="component" value="Unassembled WGS sequence"/>
</dbReference>
<organism evidence="2 3">
    <name type="scientific">Marasmius crinis-equi</name>
    <dbReference type="NCBI Taxonomy" id="585013"/>
    <lineage>
        <taxon>Eukaryota</taxon>
        <taxon>Fungi</taxon>
        <taxon>Dikarya</taxon>
        <taxon>Basidiomycota</taxon>
        <taxon>Agaricomycotina</taxon>
        <taxon>Agaricomycetes</taxon>
        <taxon>Agaricomycetidae</taxon>
        <taxon>Agaricales</taxon>
        <taxon>Marasmiineae</taxon>
        <taxon>Marasmiaceae</taxon>
        <taxon>Marasmius</taxon>
    </lineage>
</organism>
<feature type="region of interest" description="Disordered" evidence="1">
    <location>
        <begin position="163"/>
        <end position="209"/>
    </location>
</feature>
<evidence type="ECO:0000313" key="2">
    <source>
        <dbReference type="EMBL" id="KAL0566634.1"/>
    </source>
</evidence>
<feature type="compositionally biased region" description="Polar residues" evidence="1">
    <location>
        <begin position="183"/>
        <end position="192"/>
    </location>
</feature>
<feature type="region of interest" description="Disordered" evidence="1">
    <location>
        <begin position="49"/>
        <end position="75"/>
    </location>
</feature>
<keyword evidence="3" id="KW-1185">Reference proteome</keyword>
<reference evidence="2 3" key="1">
    <citation type="submission" date="2024-02" db="EMBL/GenBank/DDBJ databases">
        <title>A draft genome for the cacao thread blight pathogen Marasmius crinis-equi.</title>
        <authorList>
            <person name="Cohen S.P."/>
            <person name="Baruah I.K."/>
            <person name="Amoako-Attah I."/>
            <person name="Bukari Y."/>
            <person name="Meinhardt L.W."/>
            <person name="Bailey B.A."/>
        </authorList>
    </citation>
    <scope>NUCLEOTIDE SEQUENCE [LARGE SCALE GENOMIC DNA]</scope>
    <source>
        <strain evidence="2 3">GH-76</strain>
    </source>
</reference>
<protein>
    <submittedName>
        <fullName evidence="2">Uncharacterized protein</fullName>
    </submittedName>
</protein>
<dbReference type="EMBL" id="JBAHYK010001831">
    <property type="protein sequence ID" value="KAL0566634.1"/>
    <property type="molecule type" value="Genomic_DNA"/>
</dbReference>
<sequence>MKDRQIIPLACRFIPHDQWLVTHIDTSRKFSELKSWFIAKRVSNSGPTNLTCNSSSIPNLHVPPKPRAKPPRRSASPIVFAPEPTARAISPIRFAPLGSSKTSLEYSDGTERSWEEEGMVIAMGYEEDDEMGDSDSELSFSGWTGGGRLGKLQYPFHLDYRPGTPDSVAIKQDSHSHSHNHRQPQTLSLSQPSHRSEHRHHSQSAAQRFSTYDGQATLARLFFDWADAGGSLQGG</sequence>
<evidence type="ECO:0000256" key="1">
    <source>
        <dbReference type="SAM" id="MobiDB-lite"/>
    </source>
</evidence>
<evidence type="ECO:0000313" key="3">
    <source>
        <dbReference type="Proteomes" id="UP001465976"/>
    </source>
</evidence>
<proteinExistence type="predicted"/>